<dbReference type="AlphaFoldDB" id="A0A8J6YPQ5"/>
<dbReference type="InterPro" id="IPR053825">
    <property type="entry name" value="DUF7009"/>
</dbReference>
<protein>
    <submittedName>
        <fullName evidence="1">Uncharacterized protein</fullName>
    </submittedName>
</protein>
<reference evidence="1" key="1">
    <citation type="submission" date="2020-10" db="EMBL/GenBank/DDBJ databases">
        <title>Genome sequence of the unusual species of purple photosynthetic bacteria, Phaeovibrio sulfidiphilus DSM 23193, type strain.</title>
        <authorList>
            <person name="Kyndt J.A."/>
            <person name="Meyer T.E."/>
        </authorList>
    </citation>
    <scope>NUCLEOTIDE SEQUENCE</scope>
    <source>
        <strain evidence="1">DSM 23193</strain>
    </source>
</reference>
<dbReference type="Proteomes" id="UP000631034">
    <property type="component" value="Unassembled WGS sequence"/>
</dbReference>
<dbReference type="EMBL" id="JACZHT010000004">
    <property type="protein sequence ID" value="MBE1237391.1"/>
    <property type="molecule type" value="Genomic_DNA"/>
</dbReference>
<sequence length="117" mass="12948">MNLRISGQSLRFRIDPDECDRLLDGGTVSSLTRLPSGSSLEIRLRARSLDQDVLSLEEVDATALELLVDWGALGDLMARHPRITGLSSRPDTPDGDPLELSLEIDVGFPRGRVRRPR</sequence>
<name>A0A8J6YPQ5_9PROT</name>
<evidence type="ECO:0000313" key="2">
    <source>
        <dbReference type="Proteomes" id="UP000631034"/>
    </source>
</evidence>
<gene>
    <name evidence="1" type="ORF">IHV25_06990</name>
</gene>
<organism evidence="1 2">
    <name type="scientific">Phaeovibrio sulfidiphilus</name>
    <dbReference type="NCBI Taxonomy" id="1220600"/>
    <lineage>
        <taxon>Bacteria</taxon>
        <taxon>Pseudomonadati</taxon>
        <taxon>Pseudomonadota</taxon>
        <taxon>Alphaproteobacteria</taxon>
        <taxon>Rhodospirillales</taxon>
        <taxon>Rhodospirillaceae</taxon>
        <taxon>Phaeovibrio</taxon>
    </lineage>
</organism>
<evidence type="ECO:0000313" key="1">
    <source>
        <dbReference type="EMBL" id="MBE1237391.1"/>
    </source>
</evidence>
<dbReference type="RefSeq" id="WP_192534399.1">
    <property type="nucleotide sequence ID" value="NZ_JACZHT010000004.1"/>
</dbReference>
<comment type="caution">
    <text evidence="1">The sequence shown here is derived from an EMBL/GenBank/DDBJ whole genome shotgun (WGS) entry which is preliminary data.</text>
</comment>
<accession>A0A8J6YPQ5</accession>
<dbReference type="Pfam" id="PF22668">
    <property type="entry name" value="DUF7009"/>
    <property type="match status" value="1"/>
</dbReference>
<keyword evidence="2" id="KW-1185">Reference proteome</keyword>
<proteinExistence type="predicted"/>